<accession>L5KD54</accession>
<organism evidence="8 9">
    <name type="scientific">Pteropus alecto</name>
    <name type="common">Black flying fox</name>
    <dbReference type="NCBI Taxonomy" id="9402"/>
    <lineage>
        <taxon>Eukaryota</taxon>
        <taxon>Metazoa</taxon>
        <taxon>Chordata</taxon>
        <taxon>Craniata</taxon>
        <taxon>Vertebrata</taxon>
        <taxon>Euteleostomi</taxon>
        <taxon>Mammalia</taxon>
        <taxon>Eutheria</taxon>
        <taxon>Laurasiatheria</taxon>
        <taxon>Chiroptera</taxon>
        <taxon>Yinpterochiroptera</taxon>
        <taxon>Pteropodoidea</taxon>
        <taxon>Pteropodidae</taxon>
        <taxon>Pteropodinae</taxon>
        <taxon>Pteropus</taxon>
    </lineage>
</organism>
<dbReference type="InParanoid" id="L5KD54"/>
<feature type="region of interest" description="Disordered" evidence="6">
    <location>
        <begin position="1"/>
        <end position="67"/>
    </location>
</feature>
<dbReference type="PROSITE" id="PS50127">
    <property type="entry name" value="UBC_2"/>
    <property type="match status" value="1"/>
</dbReference>
<dbReference type="GO" id="GO:0016740">
    <property type="term" value="F:transferase activity"/>
    <property type="evidence" value="ECO:0007669"/>
    <property type="project" value="UniProtKB-KW"/>
</dbReference>
<sequence length="191" mass="20881">MALKRIQKVSGGDRPGAARRASAPARTDPGGGPERRTGRAQDGKVGPGGYPQPETPAGPAGTGQVRKEPEQVPVFHWQATIMGPPDSAYQGGVFFLTVHFPTDYPFKPPKIAFTTKIYHPNINSNGSICLDILRSQWSPALTVSKVLLSICSLLCDPNPDDPLVPDIAQIYKSDKEKYNRHAREWTQKYAM</sequence>
<keyword evidence="9" id="KW-1185">Reference proteome</keyword>
<dbReference type="eggNOG" id="KOG0417">
    <property type="taxonomic scope" value="Eukaryota"/>
</dbReference>
<dbReference type="AlphaFoldDB" id="L5KD54"/>
<name>L5KD54_PTEAL</name>
<dbReference type="PANTHER" id="PTHR24068">
    <property type="entry name" value="UBIQUITIN-CONJUGATING ENZYME E2"/>
    <property type="match status" value="1"/>
</dbReference>
<dbReference type="Gene3D" id="3.10.110.10">
    <property type="entry name" value="Ubiquitin Conjugating Enzyme"/>
    <property type="match status" value="1"/>
</dbReference>
<dbReference type="STRING" id="9402.L5KD54"/>
<reference evidence="9" key="1">
    <citation type="journal article" date="2013" name="Science">
        <title>Comparative analysis of bat genomes provides insight into the evolution of flight and immunity.</title>
        <authorList>
            <person name="Zhang G."/>
            <person name="Cowled C."/>
            <person name="Shi Z."/>
            <person name="Huang Z."/>
            <person name="Bishop-Lilly K.A."/>
            <person name="Fang X."/>
            <person name="Wynne J.W."/>
            <person name="Xiong Z."/>
            <person name="Baker M.L."/>
            <person name="Zhao W."/>
            <person name="Tachedjian M."/>
            <person name="Zhu Y."/>
            <person name="Zhou P."/>
            <person name="Jiang X."/>
            <person name="Ng J."/>
            <person name="Yang L."/>
            <person name="Wu L."/>
            <person name="Xiao J."/>
            <person name="Feng Y."/>
            <person name="Chen Y."/>
            <person name="Sun X."/>
            <person name="Zhang Y."/>
            <person name="Marsh G.A."/>
            <person name="Crameri G."/>
            <person name="Broder C.C."/>
            <person name="Frey K.G."/>
            <person name="Wang L.F."/>
            <person name="Wang J."/>
        </authorList>
    </citation>
    <scope>NUCLEOTIDE SEQUENCE [LARGE SCALE GENOMIC DNA]</scope>
</reference>
<evidence type="ECO:0000256" key="3">
    <source>
        <dbReference type="ARBA" id="ARBA00043952"/>
    </source>
</evidence>
<evidence type="ECO:0000259" key="7">
    <source>
        <dbReference type="PROSITE" id="PS50127"/>
    </source>
</evidence>
<feature type="active site" description="Glycyl thioester intermediate" evidence="4">
    <location>
        <position position="129"/>
    </location>
</feature>
<evidence type="ECO:0000256" key="2">
    <source>
        <dbReference type="ARBA" id="ARBA00022786"/>
    </source>
</evidence>
<proteinExistence type="inferred from homology"/>
<evidence type="ECO:0000256" key="4">
    <source>
        <dbReference type="PROSITE-ProRule" id="PRU10133"/>
    </source>
</evidence>
<dbReference type="FunCoup" id="L5KD54">
    <property type="interactions" value="3551"/>
</dbReference>
<evidence type="ECO:0000313" key="8">
    <source>
        <dbReference type="EMBL" id="ELK09624.1"/>
    </source>
</evidence>
<dbReference type="SUPFAM" id="SSF54495">
    <property type="entry name" value="UBC-like"/>
    <property type="match status" value="1"/>
</dbReference>
<evidence type="ECO:0000256" key="6">
    <source>
        <dbReference type="SAM" id="MobiDB-lite"/>
    </source>
</evidence>
<comment type="similarity">
    <text evidence="5">Belongs to the ubiquitin-conjugating enzyme family.</text>
</comment>
<dbReference type="Pfam" id="PF00179">
    <property type="entry name" value="UQ_con"/>
    <property type="match status" value="1"/>
</dbReference>
<evidence type="ECO:0000313" key="9">
    <source>
        <dbReference type="Proteomes" id="UP000010552"/>
    </source>
</evidence>
<feature type="domain" description="UBC core" evidence="7">
    <location>
        <begin position="41"/>
        <end position="191"/>
    </location>
</feature>
<protein>
    <submittedName>
        <fullName evidence="8">Ubiquitin-conjugating enzyme E2 D1</fullName>
    </submittedName>
</protein>
<dbReference type="GO" id="GO:0005524">
    <property type="term" value="F:ATP binding"/>
    <property type="evidence" value="ECO:0007669"/>
    <property type="project" value="UniProtKB-UniRule"/>
</dbReference>
<gene>
    <name evidence="8" type="ORF">PAL_GLEAN10020599</name>
</gene>
<dbReference type="Proteomes" id="UP000010552">
    <property type="component" value="Unassembled WGS sequence"/>
</dbReference>
<dbReference type="InterPro" id="IPR016135">
    <property type="entry name" value="UBQ-conjugating_enzyme/RWD"/>
</dbReference>
<feature type="compositionally biased region" description="Basic and acidic residues" evidence="6">
    <location>
        <begin position="33"/>
        <end position="42"/>
    </location>
</feature>
<evidence type="ECO:0000256" key="5">
    <source>
        <dbReference type="RuleBase" id="RU362109"/>
    </source>
</evidence>
<keyword evidence="2 5" id="KW-0833">Ubl conjugation pathway</keyword>
<dbReference type="FunFam" id="3.10.110.10:FF:000002">
    <property type="entry name" value="Ubiquitin-conjugating enzyme E2 D3"/>
    <property type="match status" value="1"/>
</dbReference>
<evidence type="ECO:0000256" key="1">
    <source>
        <dbReference type="ARBA" id="ARBA00022679"/>
    </source>
</evidence>
<dbReference type="PROSITE" id="PS00183">
    <property type="entry name" value="UBC_1"/>
    <property type="match status" value="1"/>
</dbReference>
<dbReference type="EMBL" id="KB030800">
    <property type="protein sequence ID" value="ELK09624.1"/>
    <property type="molecule type" value="Genomic_DNA"/>
</dbReference>
<dbReference type="InterPro" id="IPR023313">
    <property type="entry name" value="UBQ-conjugating_AS"/>
</dbReference>
<comment type="pathway">
    <text evidence="3">Protein modification.</text>
</comment>
<keyword evidence="1" id="KW-0808">Transferase</keyword>
<feature type="compositionally biased region" description="Low complexity" evidence="6">
    <location>
        <begin position="18"/>
        <end position="28"/>
    </location>
</feature>
<dbReference type="SMART" id="SM00212">
    <property type="entry name" value="UBCc"/>
    <property type="match status" value="1"/>
</dbReference>
<dbReference type="InterPro" id="IPR000608">
    <property type="entry name" value="UBC"/>
</dbReference>
<keyword evidence="5" id="KW-0547">Nucleotide-binding</keyword>
<keyword evidence="5" id="KW-0067">ATP-binding</keyword>